<keyword evidence="15" id="KW-1185">Reference proteome</keyword>
<name>A0AAN7HVS9_9FUNG</name>
<dbReference type="PROSITE" id="PS50920">
    <property type="entry name" value="SOLCAR"/>
    <property type="match status" value="3"/>
</dbReference>
<keyword evidence="4" id="KW-0677">Repeat</keyword>
<evidence type="ECO:0000256" key="4">
    <source>
        <dbReference type="ARBA" id="ARBA00022737"/>
    </source>
</evidence>
<feature type="repeat" description="Solcar" evidence="9">
    <location>
        <begin position="473"/>
        <end position="562"/>
    </location>
</feature>
<dbReference type="AlphaFoldDB" id="A0AAN7HVS9"/>
<feature type="repeat" description="Solcar" evidence="9">
    <location>
        <begin position="218"/>
        <end position="305"/>
    </location>
</feature>
<feature type="domain" description="EF-hand" evidence="13">
    <location>
        <begin position="116"/>
        <end position="151"/>
    </location>
</feature>
<evidence type="ECO:0000259" key="13">
    <source>
        <dbReference type="PROSITE" id="PS50222"/>
    </source>
</evidence>
<dbReference type="GeneID" id="89957221"/>
<dbReference type="SUPFAM" id="SSF103506">
    <property type="entry name" value="Mitochondrial carrier"/>
    <property type="match status" value="1"/>
</dbReference>
<keyword evidence="2 10" id="KW-0813">Transport</keyword>
<evidence type="ECO:0000256" key="11">
    <source>
        <dbReference type="SAM" id="MobiDB-lite"/>
    </source>
</evidence>
<feature type="transmembrane region" description="Helical" evidence="12">
    <location>
        <begin position="476"/>
        <end position="496"/>
    </location>
</feature>
<dbReference type="SUPFAM" id="SSF47473">
    <property type="entry name" value="EF-hand"/>
    <property type="match status" value="1"/>
</dbReference>
<keyword evidence="5" id="KW-0106">Calcium</keyword>
<dbReference type="GO" id="GO:0055085">
    <property type="term" value="P:transmembrane transport"/>
    <property type="evidence" value="ECO:0007669"/>
    <property type="project" value="InterPro"/>
</dbReference>
<evidence type="ECO:0000256" key="2">
    <source>
        <dbReference type="ARBA" id="ARBA00022448"/>
    </source>
</evidence>
<comment type="subcellular location">
    <subcellularLocation>
        <location evidence="1">Mitochondrion inner membrane</location>
        <topology evidence="1">Multi-pass membrane protein</topology>
    </subcellularLocation>
</comment>
<dbReference type="GO" id="GO:0005509">
    <property type="term" value="F:calcium ion binding"/>
    <property type="evidence" value="ECO:0007669"/>
    <property type="project" value="InterPro"/>
</dbReference>
<keyword evidence="6 12" id="KW-1133">Transmembrane helix</keyword>
<reference evidence="14 15" key="1">
    <citation type="submission" date="2022-11" db="EMBL/GenBank/DDBJ databases">
        <title>Mucor velutinosus strain NIH1002 WGS.</title>
        <authorList>
            <person name="Subramanian P."/>
            <person name="Mullikin J.C."/>
            <person name="Segre J.A."/>
            <person name="Zelazny A.M."/>
        </authorList>
    </citation>
    <scope>NUCLEOTIDE SEQUENCE [LARGE SCALE GENOMIC DNA]</scope>
    <source>
        <strain evidence="14 15">NIH1002</strain>
    </source>
</reference>
<evidence type="ECO:0000313" key="14">
    <source>
        <dbReference type="EMBL" id="KAK4508912.1"/>
    </source>
</evidence>
<evidence type="ECO:0000256" key="12">
    <source>
        <dbReference type="SAM" id="Phobius"/>
    </source>
</evidence>
<dbReference type="InterPro" id="IPR018108">
    <property type="entry name" value="MCP_transmembrane"/>
</dbReference>
<proteinExistence type="inferred from homology"/>
<evidence type="ECO:0000256" key="5">
    <source>
        <dbReference type="ARBA" id="ARBA00022837"/>
    </source>
</evidence>
<evidence type="ECO:0000256" key="3">
    <source>
        <dbReference type="ARBA" id="ARBA00022692"/>
    </source>
</evidence>
<dbReference type="InterPro" id="IPR011992">
    <property type="entry name" value="EF-hand-dom_pair"/>
</dbReference>
<keyword evidence="3 9" id="KW-0812">Transmembrane</keyword>
<evidence type="ECO:0000256" key="9">
    <source>
        <dbReference type="PROSITE-ProRule" id="PRU00282"/>
    </source>
</evidence>
<evidence type="ECO:0000256" key="6">
    <source>
        <dbReference type="ARBA" id="ARBA00022989"/>
    </source>
</evidence>
<dbReference type="InterPro" id="IPR002048">
    <property type="entry name" value="EF_hand_dom"/>
</dbReference>
<evidence type="ECO:0000313" key="15">
    <source>
        <dbReference type="Proteomes" id="UP001304243"/>
    </source>
</evidence>
<dbReference type="PRINTS" id="PR00926">
    <property type="entry name" value="MITOCARRIER"/>
</dbReference>
<keyword evidence="7" id="KW-0496">Mitochondrion</keyword>
<feature type="repeat" description="Solcar" evidence="9">
    <location>
        <begin position="318"/>
        <end position="455"/>
    </location>
</feature>
<dbReference type="InterPro" id="IPR023395">
    <property type="entry name" value="MCP_dom_sf"/>
</dbReference>
<feature type="domain" description="EF-hand" evidence="13">
    <location>
        <begin position="152"/>
        <end position="187"/>
    </location>
</feature>
<dbReference type="Pfam" id="PF13499">
    <property type="entry name" value="EF-hand_7"/>
    <property type="match status" value="2"/>
</dbReference>
<comment type="similarity">
    <text evidence="10">Belongs to the mitochondrial carrier (TC 2.A.29) family.</text>
</comment>
<gene>
    <name evidence="14" type="ORF">ATC70_013535</name>
</gene>
<dbReference type="InterPro" id="IPR018247">
    <property type="entry name" value="EF_Hand_1_Ca_BS"/>
</dbReference>
<comment type="caution">
    <text evidence="14">The sequence shown here is derived from an EMBL/GenBank/DDBJ whole genome shotgun (WGS) entry which is preliminary data.</text>
</comment>
<organism evidence="14 15">
    <name type="scientific">Mucor velutinosus</name>
    <dbReference type="NCBI Taxonomy" id="708070"/>
    <lineage>
        <taxon>Eukaryota</taxon>
        <taxon>Fungi</taxon>
        <taxon>Fungi incertae sedis</taxon>
        <taxon>Mucoromycota</taxon>
        <taxon>Mucoromycotina</taxon>
        <taxon>Mucoromycetes</taxon>
        <taxon>Mucorales</taxon>
        <taxon>Mucorineae</taxon>
        <taxon>Mucoraceae</taxon>
        <taxon>Mucor</taxon>
    </lineage>
</organism>
<dbReference type="PROSITE" id="PS50222">
    <property type="entry name" value="EF_HAND_2"/>
    <property type="match status" value="2"/>
</dbReference>
<accession>A0AAN7HVS9</accession>
<sequence length="566" mass="62346">MSMMVTEVNSTSGGGTGTSPTNNNSIYPQQQPIFPESTQFYLSETPSERDDRIRELFNTLDRENRGLLDSKAIQRGFTAMTHLPARTKYANELLSRCDTSHDGLVDFEEFKTYVNDKEKELWQLFKKLDRSGEGQLDPTDLQMALRRAGMEICEENVVEFMQLMDADGNGLIDFNEFKNFLLLLPQTNMSEMYRYYESSTQLTQDGEVVIPTTDETARNAMGYLLAGGIAGAVSRTCTAPFDRLKVYLITHSSTPQNPLTLASAIRSIYNHGGWKSFFVGNGLNVMKIIPESAIKFYSYESCKQLIANILHCEDKESIPTSARFAAGGMAGICAQFSIYPVETLKTRIMTHQSCGGSTTTTTTTTTTSNIMLSRNTGSLAKAAYSSLAATSSPSSSSASGNRYATAKTSIITKTAKSMYAKGGIKAFWPGLTLGLIGVFPYQAMDLGIYETLKLSYLQYSQGEYNQDGSQKQPNVFVLWACGMISGTIGATSVYPLNVIRTRLQAQGTKGHPRVYKSPWDAVQITFLEGGVKGFYKGLGPTLLKVVPAVSLSYVTYEWSKRELGLL</sequence>
<dbReference type="InterPro" id="IPR002067">
    <property type="entry name" value="MCP"/>
</dbReference>
<evidence type="ECO:0000256" key="7">
    <source>
        <dbReference type="ARBA" id="ARBA00023128"/>
    </source>
</evidence>
<feature type="region of interest" description="Disordered" evidence="11">
    <location>
        <begin position="1"/>
        <end position="30"/>
    </location>
</feature>
<dbReference type="SMART" id="SM00054">
    <property type="entry name" value="EFh"/>
    <property type="match status" value="4"/>
</dbReference>
<dbReference type="Gene3D" id="1.50.40.10">
    <property type="entry name" value="Mitochondrial carrier domain"/>
    <property type="match status" value="2"/>
</dbReference>
<dbReference type="Proteomes" id="UP001304243">
    <property type="component" value="Unassembled WGS sequence"/>
</dbReference>
<dbReference type="PANTHER" id="PTHR24089">
    <property type="entry name" value="SOLUTE CARRIER FAMILY 25"/>
    <property type="match status" value="1"/>
</dbReference>
<dbReference type="PROSITE" id="PS00018">
    <property type="entry name" value="EF_HAND_1"/>
    <property type="match status" value="2"/>
</dbReference>
<evidence type="ECO:0000256" key="10">
    <source>
        <dbReference type="RuleBase" id="RU000488"/>
    </source>
</evidence>
<dbReference type="GO" id="GO:0005743">
    <property type="term" value="C:mitochondrial inner membrane"/>
    <property type="evidence" value="ECO:0007669"/>
    <property type="project" value="UniProtKB-SubCell"/>
</dbReference>
<dbReference type="RefSeq" id="XP_064675578.1">
    <property type="nucleotide sequence ID" value="XM_064832699.1"/>
</dbReference>
<dbReference type="Gene3D" id="1.10.238.10">
    <property type="entry name" value="EF-hand"/>
    <property type="match status" value="2"/>
</dbReference>
<evidence type="ECO:0000256" key="1">
    <source>
        <dbReference type="ARBA" id="ARBA00004448"/>
    </source>
</evidence>
<evidence type="ECO:0000256" key="8">
    <source>
        <dbReference type="ARBA" id="ARBA00023136"/>
    </source>
</evidence>
<dbReference type="EMBL" id="JASEJX010000043">
    <property type="protein sequence ID" value="KAK4508912.1"/>
    <property type="molecule type" value="Genomic_DNA"/>
</dbReference>
<keyword evidence="8 9" id="KW-0472">Membrane</keyword>
<dbReference type="Pfam" id="PF00153">
    <property type="entry name" value="Mito_carr"/>
    <property type="match status" value="4"/>
</dbReference>
<protein>
    <recommendedName>
        <fullName evidence="13">EF-hand domain-containing protein</fullName>
    </recommendedName>
</protein>